<comment type="caution">
    <text evidence="1">The sequence shown here is derived from an EMBL/GenBank/DDBJ whole genome shotgun (WGS) entry which is preliminary data.</text>
</comment>
<evidence type="ECO:0000313" key="2">
    <source>
        <dbReference type="Proteomes" id="UP001500840"/>
    </source>
</evidence>
<organism evidence="1 2">
    <name type="scientific">Novipirellula rosea</name>
    <dbReference type="NCBI Taxonomy" id="1031540"/>
    <lineage>
        <taxon>Bacteria</taxon>
        <taxon>Pseudomonadati</taxon>
        <taxon>Planctomycetota</taxon>
        <taxon>Planctomycetia</taxon>
        <taxon>Pirellulales</taxon>
        <taxon>Pirellulaceae</taxon>
        <taxon>Novipirellula</taxon>
    </lineage>
</organism>
<protein>
    <submittedName>
        <fullName evidence="1">Uncharacterized protein</fullName>
    </submittedName>
</protein>
<evidence type="ECO:0000313" key="1">
    <source>
        <dbReference type="EMBL" id="GAA4448073.1"/>
    </source>
</evidence>
<dbReference type="Proteomes" id="UP001500840">
    <property type="component" value="Unassembled WGS sequence"/>
</dbReference>
<keyword evidence="2" id="KW-1185">Reference proteome</keyword>
<reference evidence="2" key="1">
    <citation type="journal article" date="2019" name="Int. J. Syst. Evol. Microbiol.">
        <title>The Global Catalogue of Microorganisms (GCM) 10K type strain sequencing project: providing services to taxonomists for standard genome sequencing and annotation.</title>
        <authorList>
            <consortium name="The Broad Institute Genomics Platform"/>
            <consortium name="The Broad Institute Genome Sequencing Center for Infectious Disease"/>
            <person name="Wu L."/>
            <person name="Ma J."/>
        </authorList>
    </citation>
    <scope>NUCLEOTIDE SEQUENCE [LARGE SCALE GENOMIC DNA]</scope>
    <source>
        <strain evidence="2">JCM 17759</strain>
    </source>
</reference>
<sequence length="135" mass="14760">MSFGIFIVLKLGAKLMHPPISAFGKTDADVLDASNWRYIEAKYSEAAESPKLKKGNSVLDNNFVDQTGSAILAKILKANEEGYKFALRAPNATATKATLINWVNNLKKSNQDLAGVIEQAINFGSFKDVPRQLES</sequence>
<dbReference type="RefSeq" id="WP_345320151.1">
    <property type="nucleotide sequence ID" value="NZ_BAABGA010000016.1"/>
</dbReference>
<accession>A0ABP8MF01</accession>
<dbReference type="EMBL" id="BAABGA010000016">
    <property type="protein sequence ID" value="GAA4448073.1"/>
    <property type="molecule type" value="Genomic_DNA"/>
</dbReference>
<proteinExistence type="predicted"/>
<name>A0ABP8MF01_9BACT</name>
<gene>
    <name evidence="1" type="ORF">GCM10023156_10740</name>
</gene>